<dbReference type="FunFam" id="3.30.160.60:FF:000925">
    <property type="entry name" value="Zinc finger protein 668"/>
    <property type="match status" value="1"/>
</dbReference>
<dbReference type="PROSITE" id="PS50157">
    <property type="entry name" value="ZINC_FINGER_C2H2_2"/>
    <property type="match status" value="1"/>
</dbReference>
<sequence length="308" mass="34827">MEENENSSSEIICVEVQENENGEIIYVEKIENNDYMVMDDDFCVVECEIATSGETSSSSEVKKNSTETKETDPVEVIFLSNIDEDVDEPIIVKQEIDETEHLSDDSSDDSDIVASAFKTLKTYVRKHSNFVKIEPVIGNKFMKLQKPIKSFTPTKSPQAHKLNALLQVASGKVNQISKTRLPGAAGNKHMASEIIPVRHQNSFGHQRPKLWSHRVDRKNFDKTNLISSLNTTSQDTVSQEKHIFLKSEDSNEPDFRVNSIETKPGVKRKMKDLPYQCDMCEKSFRQATSLVIHLKVHAGKYTDNCVIS</sequence>
<gene>
    <name evidence="3" type="ORF">L9F63_024223</name>
</gene>
<proteinExistence type="predicted"/>
<reference evidence="3" key="2">
    <citation type="submission" date="2023-05" db="EMBL/GenBank/DDBJ databases">
        <authorList>
            <person name="Fouks B."/>
        </authorList>
    </citation>
    <scope>NUCLEOTIDE SEQUENCE</scope>
    <source>
        <strain evidence="3">Stay&amp;Tobe</strain>
        <tissue evidence="3">Testes</tissue>
    </source>
</reference>
<comment type="caution">
    <text evidence="3">The sequence shown here is derived from an EMBL/GenBank/DDBJ whole genome shotgun (WGS) entry which is preliminary data.</text>
</comment>
<evidence type="ECO:0000256" key="1">
    <source>
        <dbReference type="PROSITE-ProRule" id="PRU00042"/>
    </source>
</evidence>
<dbReference type="SMART" id="SM00355">
    <property type="entry name" value="ZnF_C2H2"/>
    <property type="match status" value="1"/>
</dbReference>
<dbReference type="InterPro" id="IPR013087">
    <property type="entry name" value="Znf_C2H2_type"/>
</dbReference>
<accession>A0AAD7ZHF8</accession>
<name>A0AAD7ZHF8_DIPPU</name>
<keyword evidence="1" id="KW-0863">Zinc-finger</keyword>
<dbReference type="Pfam" id="PF00096">
    <property type="entry name" value="zf-C2H2"/>
    <property type="match status" value="1"/>
</dbReference>
<evidence type="ECO:0000313" key="3">
    <source>
        <dbReference type="EMBL" id="KAJ9580608.1"/>
    </source>
</evidence>
<feature type="domain" description="C2H2-type" evidence="2">
    <location>
        <begin position="275"/>
        <end position="302"/>
    </location>
</feature>
<keyword evidence="1" id="KW-0479">Metal-binding</keyword>
<dbReference type="GO" id="GO:0008270">
    <property type="term" value="F:zinc ion binding"/>
    <property type="evidence" value="ECO:0007669"/>
    <property type="project" value="UniProtKB-KW"/>
</dbReference>
<dbReference type="Gene3D" id="3.30.160.60">
    <property type="entry name" value="Classic Zinc Finger"/>
    <property type="match status" value="1"/>
</dbReference>
<keyword evidence="4" id="KW-1185">Reference proteome</keyword>
<keyword evidence="1" id="KW-0862">Zinc</keyword>
<organism evidence="3 4">
    <name type="scientific">Diploptera punctata</name>
    <name type="common">Pacific beetle cockroach</name>
    <dbReference type="NCBI Taxonomy" id="6984"/>
    <lineage>
        <taxon>Eukaryota</taxon>
        <taxon>Metazoa</taxon>
        <taxon>Ecdysozoa</taxon>
        <taxon>Arthropoda</taxon>
        <taxon>Hexapoda</taxon>
        <taxon>Insecta</taxon>
        <taxon>Pterygota</taxon>
        <taxon>Neoptera</taxon>
        <taxon>Polyneoptera</taxon>
        <taxon>Dictyoptera</taxon>
        <taxon>Blattodea</taxon>
        <taxon>Blaberoidea</taxon>
        <taxon>Blaberidae</taxon>
        <taxon>Diplopterinae</taxon>
        <taxon>Diploptera</taxon>
    </lineage>
</organism>
<evidence type="ECO:0000313" key="4">
    <source>
        <dbReference type="Proteomes" id="UP001233999"/>
    </source>
</evidence>
<dbReference type="AlphaFoldDB" id="A0AAD7ZHF8"/>
<dbReference type="EMBL" id="JASPKZ010008247">
    <property type="protein sequence ID" value="KAJ9580608.1"/>
    <property type="molecule type" value="Genomic_DNA"/>
</dbReference>
<dbReference type="PROSITE" id="PS00028">
    <property type="entry name" value="ZINC_FINGER_C2H2_1"/>
    <property type="match status" value="1"/>
</dbReference>
<reference evidence="3" key="1">
    <citation type="journal article" date="2023" name="IScience">
        <title>Live-bearing cockroach genome reveals convergent evolutionary mechanisms linked to viviparity in insects and beyond.</title>
        <authorList>
            <person name="Fouks B."/>
            <person name="Harrison M.C."/>
            <person name="Mikhailova A.A."/>
            <person name="Marchal E."/>
            <person name="English S."/>
            <person name="Carruthers M."/>
            <person name="Jennings E.C."/>
            <person name="Chiamaka E.L."/>
            <person name="Frigard R.A."/>
            <person name="Pippel M."/>
            <person name="Attardo G.M."/>
            <person name="Benoit J.B."/>
            <person name="Bornberg-Bauer E."/>
            <person name="Tobe S.S."/>
        </authorList>
    </citation>
    <scope>NUCLEOTIDE SEQUENCE</scope>
    <source>
        <strain evidence="3">Stay&amp;Tobe</strain>
    </source>
</reference>
<evidence type="ECO:0000259" key="2">
    <source>
        <dbReference type="PROSITE" id="PS50157"/>
    </source>
</evidence>
<dbReference type="Proteomes" id="UP001233999">
    <property type="component" value="Unassembled WGS sequence"/>
</dbReference>
<dbReference type="InterPro" id="IPR036236">
    <property type="entry name" value="Znf_C2H2_sf"/>
</dbReference>
<protein>
    <recommendedName>
        <fullName evidence="2">C2H2-type domain-containing protein</fullName>
    </recommendedName>
</protein>
<dbReference type="SUPFAM" id="SSF57667">
    <property type="entry name" value="beta-beta-alpha zinc fingers"/>
    <property type="match status" value="1"/>
</dbReference>